<dbReference type="RefSeq" id="WP_377181943.1">
    <property type="nucleotide sequence ID" value="NZ_JBHUPD010000001.1"/>
</dbReference>
<evidence type="ECO:0008006" key="4">
    <source>
        <dbReference type="Google" id="ProtNLM"/>
    </source>
</evidence>
<keyword evidence="1" id="KW-1133">Transmembrane helix</keyword>
<feature type="transmembrane region" description="Helical" evidence="1">
    <location>
        <begin position="31"/>
        <end position="52"/>
    </location>
</feature>
<name>A0ABW5Y7M3_9SPHI</name>
<dbReference type="EMBL" id="JBHUPD010000001">
    <property type="protein sequence ID" value="MFD2871347.1"/>
    <property type="molecule type" value="Genomic_DNA"/>
</dbReference>
<dbReference type="PROSITE" id="PS51257">
    <property type="entry name" value="PROKAR_LIPOPROTEIN"/>
    <property type="match status" value="1"/>
</dbReference>
<gene>
    <name evidence="2" type="ORF">ACFS5N_02630</name>
</gene>
<evidence type="ECO:0000313" key="2">
    <source>
        <dbReference type="EMBL" id="MFD2871347.1"/>
    </source>
</evidence>
<reference evidence="3" key="1">
    <citation type="journal article" date="2019" name="Int. J. Syst. Evol. Microbiol.">
        <title>The Global Catalogue of Microorganisms (GCM) 10K type strain sequencing project: providing services to taxonomists for standard genome sequencing and annotation.</title>
        <authorList>
            <consortium name="The Broad Institute Genomics Platform"/>
            <consortium name="The Broad Institute Genome Sequencing Center for Infectious Disease"/>
            <person name="Wu L."/>
            <person name="Ma J."/>
        </authorList>
    </citation>
    <scope>NUCLEOTIDE SEQUENCE [LARGE SCALE GENOMIC DNA]</scope>
    <source>
        <strain evidence="3">KCTC 22437</strain>
    </source>
</reference>
<dbReference type="Proteomes" id="UP001597557">
    <property type="component" value="Unassembled WGS sequence"/>
</dbReference>
<keyword evidence="1" id="KW-0472">Membrane</keyword>
<keyword evidence="1" id="KW-0812">Transmembrane</keyword>
<accession>A0ABW5Y7M3</accession>
<sequence>MKKFNILFIVLATLALSGCSAITGIFKAGVFVGILAVVVVVGVIIWLLSMFFGGGK</sequence>
<evidence type="ECO:0000313" key="3">
    <source>
        <dbReference type="Proteomes" id="UP001597557"/>
    </source>
</evidence>
<organism evidence="2 3">
    <name type="scientific">Mucilaginibacter ximonensis</name>
    <dbReference type="NCBI Taxonomy" id="538021"/>
    <lineage>
        <taxon>Bacteria</taxon>
        <taxon>Pseudomonadati</taxon>
        <taxon>Bacteroidota</taxon>
        <taxon>Sphingobacteriia</taxon>
        <taxon>Sphingobacteriales</taxon>
        <taxon>Sphingobacteriaceae</taxon>
        <taxon>Mucilaginibacter</taxon>
    </lineage>
</organism>
<protein>
    <recommendedName>
        <fullName evidence="4">Phosphatidate cytidylyltransferase</fullName>
    </recommendedName>
</protein>
<keyword evidence="3" id="KW-1185">Reference proteome</keyword>
<evidence type="ECO:0000256" key="1">
    <source>
        <dbReference type="SAM" id="Phobius"/>
    </source>
</evidence>
<proteinExistence type="predicted"/>
<comment type="caution">
    <text evidence="2">The sequence shown here is derived from an EMBL/GenBank/DDBJ whole genome shotgun (WGS) entry which is preliminary data.</text>
</comment>